<dbReference type="GeneID" id="6078530"/>
<keyword evidence="1" id="KW-0812">Transmembrane</keyword>
<dbReference type="HOGENOM" id="CLU_2223716_0_0_1"/>
<dbReference type="RefSeq" id="XP_001882882.1">
    <property type="nucleotide sequence ID" value="XM_001882847.1"/>
</dbReference>
<dbReference type="EMBL" id="DS547108">
    <property type="protein sequence ID" value="EDR06510.1"/>
    <property type="molecule type" value="Genomic_DNA"/>
</dbReference>
<gene>
    <name evidence="2" type="ORF">LACBIDRAFT_299964</name>
</gene>
<dbReference type="KEGG" id="lbc:LACBIDRAFT_299964"/>
<evidence type="ECO:0000313" key="3">
    <source>
        <dbReference type="Proteomes" id="UP000001194"/>
    </source>
</evidence>
<dbReference type="Proteomes" id="UP000001194">
    <property type="component" value="Unassembled WGS sequence"/>
</dbReference>
<dbReference type="OrthoDB" id="3197626at2759"/>
<feature type="transmembrane region" description="Helical" evidence="1">
    <location>
        <begin position="12"/>
        <end position="33"/>
    </location>
</feature>
<keyword evidence="1" id="KW-0472">Membrane</keyword>
<reference evidence="2 3" key="1">
    <citation type="journal article" date="2008" name="Nature">
        <title>The genome of Laccaria bicolor provides insights into mycorrhizal symbiosis.</title>
        <authorList>
            <person name="Martin F."/>
            <person name="Aerts A."/>
            <person name="Ahren D."/>
            <person name="Brun A."/>
            <person name="Danchin E.G.J."/>
            <person name="Duchaussoy F."/>
            <person name="Gibon J."/>
            <person name="Kohler A."/>
            <person name="Lindquist E."/>
            <person name="Pereda V."/>
            <person name="Salamov A."/>
            <person name="Shapiro H.J."/>
            <person name="Wuyts J."/>
            <person name="Blaudez D."/>
            <person name="Buee M."/>
            <person name="Brokstein P."/>
            <person name="Canbaeck B."/>
            <person name="Cohen D."/>
            <person name="Courty P.E."/>
            <person name="Coutinho P.M."/>
            <person name="Delaruelle C."/>
            <person name="Detter J.C."/>
            <person name="Deveau A."/>
            <person name="DiFazio S."/>
            <person name="Duplessis S."/>
            <person name="Fraissinet-Tachet L."/>
            <person name="Lucic E."/>
            <person name="Frey-Klett P."/>
            <person name="Fourrey C."/>
            <person name="Feussner I."/>
            <person name="Gay G."/>
            <person name="Grimwood J."/>
            <person name="Hoegger P.J."/>
            <person name="Jain P."/>
            <person name="Kilaru S."/>
            <person name="Labbe J."/>
            <person name="Lin Y.C."/>
            <person name="Legue V."/>
            <person name="Le Tacon F."/>
            <person name="Marmeisse R."/>
            <person name="Melayah D."/>
            <person name="Montanini B."/>
            <person name="Muratet M."/>
            <person name="Nehls U."/>
            <person name="Niculita-Hirzel H."/>
            <person name="Oudot-Le Secq M.P."/>
            <person name="Peter M."/>
            <person name="Quesneville H."/>
            <person name="Rajashekar B."/>
            <person name="Reich M."/>
            <person name="Rouhier N."/>
            <person name="Schmutz J."/>
            <person name="Yin T."/>
            <person name="Chalot M."/>
            <person name="Henrissat B."/>
            <person name="Kuees U."/>
            <person name="Lucas S."/>
            <person name="Van de Peer Y."/>
            <person name="Podila G.K."/>
            <person name="Polle A."/>
            <person name="Pukkila P.J."/>
            <person name="Richardson P.M."/>
            <person name="Rouze P."/>
            <person name="Sanders I.R."/>
            <person name="Stajich J.E."/>
            <person name="Tunlid A."/>
            <person name="Tuskan G."/>
            <person name="Grigoriev I.V."/>
        </authorList>
    </citation>
    <scope>NUCLEOTIDE SEQUENCE [LARGE SCALE GENOMIC DNA]</scope>
    <source>
        <strain evidence="3">S238N-H82 / ATCC MYA-4686</strain>
    </source>
</reference>
<organism evidence="3">
    <name type="scientific">Laccaria bicolor (strain S238N-H82 / ATCC MYA-4686)</name>
    <name type="common">Bicoloured deceiver</name>
    <name type="synonym">Laccaria laccata var. bicolor</name>
    <dbReference type="NCBI Taxonomy" id="486041"/>
    <lineage>
        <taxon>Eukaryota</taxon>
        <taxon>Fungi</taxon>
        <taxon>Dikarya</taxon>
        <taxon>Basidiomycota</taxon>
        <taxon>Agaricomycotina</taxon>
        <taxon>Agaricomycetes</taxon>
        <taxon>Agaricomycetidae</taxon>
        <taxon>Agaricales</taxon>
        <taxon>Agaricineae</taxon>
        <taxon>Hydnangiaceae</taxon>
        <taxon>Laccaria</taxon>
    </lineage>
</organism>
<keyword evidence="3" id="KW-1185">Reference proteome</keyword>
<dbReference type="AlphaFoldDB" id="B0DFR7"/>
<name>B0DFR7_LACBS</name>
<protein>
    <submittedName>
        <fullName evidence="2">Predicted protein</fullName>
    </submittedName>
</protein>
<sequence>MPDLKSPAELQNGAAAFVNLIHVLLGVYAYEWVLSLNFDFGFLLGRRKFCWPMIFYFANRYLLLFALVGVIISMDVTSKVDCQALYTFNQIAGSAAMGLANINLSI</sequence>
<keyword evidence="1" id="KW-1133">Transmembrane helix</keyword>
<dbReference type="InParanoid" id="B0DFR7"/>
<accession>B0DFR7</accession>
<evidence type="ECO:0000313" key="2">
    <source>
        <dbReference type="EMBL" id="EDR06510.1"/>
    </source>
</evidence>
<proteinExistence type="predicted"/>
<evidence type="ECO:0000256" key="1">
    <source>
        <dbReference type="SAM" id="Phobius"/>
    </source>
</evidence>
<feature type="transmembrane region" description="Helical" evidence="1">
    <location>
        <begin position="53"/>
        <end position="72"/>
    </location>
</feature>